<proteinExistence type="predicted"/>
<feature type="compositionally biased region" description="Polar residues" evidence="1">
    <location>
        <begin position="502"/>
        <end position="512"/>
    </location>
</feature>
<evidence type="ECO:0000313" key="2">
    <source>
        <dbReference type="EMBL" id="UAW01163.1"/>
    </source>
</evidence>
<dbReference type="GeneID" id="77933517"/>
<dbReference type="Proteomes" id="UP000828026">
    <property type="component" value="Segment"/>
</dbReference>
<evidence type="ECO:0000313" key="3">
    <source>
        <dbReference type="Proteomes" id="UP000828026"/>
    </source>
</evidence>
<dbReference type="KEGG" id="vg:77933517"/>
<feature type="compositionally biased region" description="Acidic residues" evidence="1">
    <location>
        <begin position="513"/>
        <end position="523"/>
    </location>
</feature>
<sequence length="530" mass="60650">MEPIKTPIAKTVEDYLNELSYEELNQYVPSEFALNMVNIIKLIEGGSPENKTPVVHFKFIDTLIQQGHAINMCHRGFAKTTVKEYLLWYIAIFGELPGMGRIPYALYVSDSMDNGVKKMRRSMEGRWQQSSFLQKYVPKAKFTDTIWDFTNASGNRFVVTGHGAQTGVRGTRENNSRPVLALLDDLISDTDAKSPTVIENVEATIYNAIFAALHPDNRKIIWSGTPFNAGDPLYKAVESGAWNVNVFPVCEHFPCTREEFRGSWEDRFTYDSVLESYNLLSGSGNLEAFNQELMLRIMSEDDKVIRDGDIQWYDKSALLARKSSYNFYITTDFATSEKTSADFSVISVWALNNKGQWFWVDGICKRQLMDKNVDDLFRLVQIYSPLSVGIEVTGQQGGFIPLIRQEMLTRNIFFNFASQGNNNNPGIRPNNQKYTRFLTVLPWFKAQMMHFPIQDKNGDAMSEAMNELNLVSKHGFKSKHDDFIDTISMLSLMNAWRPSEESTFSYNPQNNIWEEDSEDEEESAYNSYLV</sequence>
<evidence type="ECO:0000256" key="1">
    <source>
        <dbReference type="SAM" id="MobiDB-lite"/>
    </source>
</evidence>
<keyword evidence="3" id="KW-1185">Reference proteome</keyword>
<protein>
    <submittedName>
        <fullName evidence="2">Terminase large subunit</fullName>
    </submittedName>
</protein>
<name>A0AAE8XFU1_9CAUD</name>
<accession>A0AAE8XFU1</accession>
<organism evidence="2 3">
    <name type="scientific">Vibrio phage BUCT194</name>
    <dbReference type="NCBI Taxonomy" id="2859072"/>
    <lineage>
        <taxon>Viruses</taxon>
        <taxon>Duplodnaviria</taxon>
        <taxon>Heunggongvirae</taxon>
        <taxon>Uroviricota</taxon>
        <taxon>Caudoviricetes</taxon>
        <taxon>Schitoviridae</taxon>
        <taxon>Varunavirus</taxon>
        <taxon>Varunavirus BUCT194</taxon>
    </lineage>
</organism>
<dbReference type="Gene3D" id="3.30.420.240">
    <property type="match status" value="1"/>
</dbReference>
<feature type="region of interest" description="Disordered" evidence="1">
    <location>
        <begin position="502"/>
        <end position="530"/>
    </location>
</feature>
<dbReference type="RefSeq" id="YP_010657598.1">
    <property type="nucleotide sequence ID" value="NC_070848.1"/>
</dbReference>
<reference evidence="2 3" key="1">
    <citation type="submission" date="2021-06" db="EMBL/GenBank/DDBJ databases">
        <authorList>
            <person name="Chen R."/>
            <person name="Qin H."/>
            <person name="He S."/>
            <person name="Han P."/>
            <person name="Xu F."/>
            <person name="Sun H."/>
            <person name="Fan H."/>
            <person name="Tong Y."/>
        </authorList>
    </citation>
    <scope>NUCLEOTIDE SEQUENCE [LARGE SCALE GENOMIC DNA]</scope>
</reference>
<dbReference type="EMBL" id="MZ447858">
    <property type="protein sequence ID" value="UAW01163.1"/>
    <property type="molecule type" value="Genomic_DNA"/>
</dbReference>